<protein>
    <submittedName>
        <fullName evidence="1">Ribosomal protein S12 methylthiotransferase RimO</fullName>
    </submittedName>
</protein>
<proteinExistence type="predicted"/>
<evidence type="ECO:0000313" key="1">
    <source>
        <dbReference type="EMBL" id="JAG04441.1"/>
    </source>
</evidence>
<gene>
    <name evidence="1" type="primary">rimO_1</name>
    <name evidence="1" type="ORF">CM83_104025</name>
</gene>
<reference evidence="1" key="2">
    <citation type="submission" date="2014-07" db="EMBL/GenBank/DDBJ databases">
        <authorList>
            <person name="Hull J."/>
        </authorList>
    </citation>
    <scope>NUCLEOTIDE SEQUENCE</scope>
</reference>
<keyword evidence="1" id="KW-0808">Transferase</keyword>
<keyword evidence="1" id="KW-0689">Ribosomal protein</keyword>
<dbReference type="GO" id="GO:0016740">
    <property type="term" value="F:transferase activity"/>
    <property type="evidence" value="ECO:0007669"/>
    <property type="project" value="UniProtKB-KW"/>
</dbReference>
<dbReference type="AlphaFoldDB" id="A0A0A9WAK6"/>
<feature type="non-terminal residue" evidence="1">
    <location>
        <position position="150"/>
    </location>
</feature>
<sequence length="150" mass="17205">LRPNRLELDPNTATAALEWKHWLRTFESFVRNVPGPLPEEGKLDFLMNHVSPPIFAMLSEANSYEAAIAVLKATFVKPINEIFARHQLATRSQGTHESVDQYYRALNQLCLDCQFQARSAAENQDDYVRDSFIRGLTSADIRRRLLENKT</sequence>
<feature type="non-terminal residue" evidence="1">
    <location>
        <position position="1"/>
    </location>
</feature>
<dbReference type="GO" id="GO:0005840">
    <property type="term" value="C:ribosome"/>
    <property type="evidence" value="ECO:0007669"/>
    <property type="project" value="UniProtKB-KW"/>
</dbReference>
<keyword evidence="1" id="KW-0687">Ribonucleoprotein</keyword>
<dbReference type="PANTHER" id="PTHR33198">
    <property type="entry name" value="ANK_REP_REGION DOMAIN-CONTAINING PROTEIN-RELATED"/>
    <property type="match status" value="1"/>
</dbReference>
<name>A0A0A9WAK6_LYGHE</name>
<dbReference type="EMBL" id="GBHO01039163">
    <property type="protein sequence ID" value="JAG04441.1"/>
    <property type="molecule type" value="Transcribed_RNA"/>
</dbReference>
<dbReference type="PANTHER" id="PTHR33198:SF19">
    <property type="entry name" value="CCHC-TYPE DOMAIN-CONTAINING PROTEIN"/>
    <property type="match status" value="1"/>
</dbReference>
<organism evidence="1">
    <name type="scientific">Lygus hesperus</name>
    <name type="common">Western plant bug</name>
    <dbReference type="NCBI Taxonomy" id="30085"/>
    <lineage>
        <taxon>Eukaryota</taxon>
        <taxon>Metazoa</taxon>
        <taxon>Ecdysozoa</taxon>
        <taxon>Arthropoda</taxon>
        <taxon>Hexapoda</taxon>
        <taxon>Insecta</taxon>
        <taxon>Pterygota</taxon>
        <taxon>Neoptera</taxon>
        <taxon>Paraneoptera</taxon>
        <taxon>Hemiptera</taxon>
        <taxon>Heteroptera</taxon>
        <taxon>Panheteroptera</taxon>
        <taxon>Cimicomorpha</taxon>
        <taxon>Miridae</taxon>
        <taxon>Mirini</taxon>
        <taxon>Lygus</taxon>
    </lineage>
</organism>
<reference evidence="1" key="1">
    <citation type="journal article" date="2014" name="PLoS ONE">
        <title>Transcriptome-Based Identification of ABC Transporters in the Western Tarnished Plant Bug Lygus hesperus.</title>
        <authorList>
            <person name="Hull J.J."/>
            <person name="Chaney K."/>
            <person name="Geib S.M."/>
            <person name="Fabrick J.A."/>
            <person name="Brent C.S."/>
            <person name="Walsh D."/>
            <person name="Lavine L.C."/>
        </authorList>
    </citation>
    <scope>NUCLEOTIDE SEQUENCE</scope>
</reference>
<accession>A0A0A9WAK6</accession>